<feature type="region of interest" description="Disordered" evidence="1">
    <location>
        <begin position="1"/>
        <end position="28"/>
    </location>
</feature>
<evidence type="ECO:0000256" key="1">
    <source>
        <dbReference type="SAM" id="MobiDB-lite"/>
    </source>
</evidence>
<name>A0A654ZQI4_MYCTX</name>
<feature type="compositionally biased region" description="Polar residues" evidence="1">
    <location>
        <begin position="12"/>
        <end position="28"/>
    </location>
</feature>
<evidence type="ECO:0000313" key="3">
    <source>
        <dbReference type="EMBL" id="COZ37316.1"/>
    </source>
</evidence>
<dbReference type="EMBL" id="CNFT01000161">
    <property type="protein sequence ID" value="CKR24795.1"/>
    <property type="molecule type" value="Genomic_DNA"/>
</dbReference>
<reference evidence="3" key="2">
    <citation type="submission" date="2015-03" db="EMBL/GenBank/DDBJ databases">
        <authorList>
            <consortium name="Pathogen Informatics"/>
            <person name="Murphy D."/>
        </authorList>
    </citation>
    <scope>NUCLEOTIDE SEQUENCE</scope>
    <source>
        <strain evidence="3">N09902308</strain>
    </source>
</reference>
<protein>
    <submittedName>
        <fullName evidence="2">Uncharacterized protein</fullName>
    </submittedName>
</protein>
<reference evidence="4 5" key="1">
    <citation type="submission" date="2015-03" db="EMBL/GenBank/DDBJ databases">
        <authorList>
            <consortium name="Pathogen Informatics"/>
        </authorList>
    </citation>
    <scope>NUCLEOTIDE SEQUENCE [LARGE SCALE GENOMIC DNA]</scope>
    <source>
        <strain evidence="2 5">Bir 185</strain>
        <strain evidence="4">N09902308</strain>
    </source>
</reference>
<accession>A0A654ZQI4</accession>
<evidence type="ECO:0000313" key="2">
    <source>
        <dbReference type="EMBL" id="CKR24795.1"/>
    </source>
</evidence>
<organism evidence="2 5">
    <name type="scientific">Mycobacterium tuberculosis</name>
    <dbReference type="NCBI Taxonomy" id="1773"/>
    <lineage>
        <taxon>Bacteria</taxon>
        <taxon>Bacillati</taxon>
        <taxon>Actinomycetota</taxon>
        <taxon>Actinomycetes</taxon>
        <taxon>Mycobacteriales</taxon>
        <taxon>Mycobacteriaceae</taxon>
        <taxon>Mycobacterium</taxon>
        <taxon>Mycobacterium tuberculosis complex</taxon>
    </lineage>
</organism>
<dbReference type="EMBL" id="CSBK01001984">
    <property type="protein sequence ID" value="COZ37316.1"/>
    <property type="molecule type" value="Genomic_DNA"/>
</dbReference>
<dbReference type="Proteomes" id="UP000050164">
    <property type="component" value="Unassembled WGS sequence"/>
</dbReference>
<evidence type="ECO:0000313" key="5">
    <source>
        <dbReference type="Proteomes" id="UP000050164"/>
    </source>
</evidence>
<dbReference type="Proteomes" id="UP000039021">
    <property type="component" value="Unassembled WGS sequence"/>
</dbReference>
<gene>
    <name evidence="3" type="ORF">ERS007739_03679</name>
    <name evidence="2" type="ORF">ERS027659_01000</name>
</gene>
<sequence>MAAVVNAVTAHADTSSAPAGNSELSETHATAPACSPWNALLTTCDPMSATAGSNDMDCMCLSLDCAGSGPNDEI</sequence>
<proteinExistence type="predicted"/>
<dbReference type="AlphaFoldDB" id="A0A654ZQI4"/>
<evidence type="ECO:0000313" key="4">
    <source>
        <dbReference type="Proteomes" id="UP000039021"/>
    </source>
</evidence>